<dbReference type="SUPFAM" id="SSF51366">
    <property type="entry name" value="Ribulose-phoshate binding barrel"/>
    <property type="match status" value="1"/>
</dbReference>
<dbReference type="AlphaFoldDB" id="A0A4E9DNQ8"/>
<feature type="binding site" evidence="13">
    <location>
        <position position="337"/>
    </location>
    <ligand>
        <name>substrate</name>
    </ligand>
</feature>
<dbReference type="GO" id="GO:0003677">
    <property type="term" value="F:DNA binding"/>
    <property type="evidence" value="ECO:0007669"/>
    <property type="project" value="InterPro"/>
</dbReference>
<evidence type="ECO:0000256" key="11">
    <source>
        <dbReference type="ARBA" id="ARBA00033428"/>
    </source>
</evidence>
<feature type="region of interest" description="Disordered" evidence="14">
    <location>
        <begin position="431"/>
        <end position="483"/>
    </location>
</feature>
<feature type="binding site" evidence="13">
    <location>
        <position position="247"/>
    </location>
    <ligand>
        <name>substrate</name>
    </ligand>
</feature>
<dbReference type="UniPathway" id="UPA00070">
    <property type="reaction ID" value="UER00120"/>
</dbReference>
<feature type="binding site" evidence="13">
    <location>
        <position position="316"/>
    </location>
    <ligand>
        <name>substrate</name>
    </ligand>
</feature>
<reference evidence="16" key="2">
    <citation type="submission" date="2021-03" db="EMBL/GenBank/DDBJ databases">
        <authorList>
            <person name="Alouane T."/>
            <person name="Langin T."/>
            <person name="Bonhomme L."/>
        </authorList>
    </citation>
    <scope>NUCLEOTIDE SEQUENCE</scope>
    <source>
        <strain evidence="16">MDC_Fg202</strain>
    </source>
</reference>
<evidence type="ECO:0000256" key="5">
    <source>
        <dbReference type="ARBA" id="ARBA00022723"/>
    </source>
</evidence>
<dbReference type="SMART" id="SM00906">
    <property type="entry name" value="Fungal_trans"/>
    <property type="match status" value="1"/>
</dbReference>
<dbReference type="GO" id="GO:0000981">
    <property type="term" value="F:DNA-binding transcription factor activity, RNA polymerase II-specific"/>
    <property type="evidence" value="ECO:0007669"/>
    <property type="project" value="InterPro"/>
</dbReference>
<dbReference type="PANTHER" id="PTHR32119">
    <property type="entry name" value="OROTIDINE 5'-PHOSPHATE DECARBOXYLASE"/>
    <property type="match status" value="1"/>
</dbReference>
<evidence type="ECO:0000256" key="4">
    <source>
        <dbReference type="ARBA" id="ARBA00021923"/>
    </source>
</evidence>
<dbReference type="InterPro" id="IPR014732">
    <property type="entry name" value="OMPdecase"/>
</dbReference>
<dbReference type="Proteomes" id="UP000746612">
    <property type="component" value="Unassembled WGS sequence"/>
</dbReference>
<reference evidence="17" key="1">
    <citation type="submission" date="2019-04" db="EMBL/GenBank/DDBJ databases">
        <authorList>
            <person name="Melise S."/>
            <person name="Noan J."/>
            <person name="Okalmin O."/>
        </authorList>
    </citation>
    <scope>NUCLEOTIDE SEQUENCE</scope>
    <source>
        <strain evidence="17">FN9</strain>
    </source>
</reference>
<evidence type="ECO:0000313" key="17">
    <source>
        <dbReference type="EMBL" id="VIO53637.1"/>
    </source>
</evidence>
<feature type="region of interest" description="Disordered" evidence="14">
    <location>
        <begin position="757"/>
        <end position="779"/>
    </location>
</feature>
<dbReference type="InterPro" id="IPR018089">
    <property type="entry name" value="OMPdecase_AS"/>
</dbReference>
<evidence type="ECO:0000256" key="10">
    <source>
        <dbReference type="ARBA" id="ARBA00031744"/>
    </source>
</evidence>
<feature type="binding site" evidence="13">
    <location>
        <position position="42"/>
    </location>
    <ligand>
        <name>substrate</name>
    </ligand>
</feature>
<keyword evidence="9" id="KW-0539">Nucleus</keyword>
<keyword evidence="8" id="KW-0456">Lyase</keyword>
<dbReference type="Gene3D" id="3.20.20.70">
    <property type="entry name" value="Aldolase class I"/>
    <property type="match status" value="1"/>
</dbReference>
<dbReference type="InterPro" id="IPR001754">
    <property type="entry name" value="OMPdeCOase_dom"/>
</dbReference>
<dbReference type="InterPro" id="IPR001138">
    <property type="entry name" value="Zn2Cys6_DnaBD"/>
</dbReference>
<dbReference type="CDD" id="cd04725">
    <property type="entry name" value="OMP_decarboxylase_like"/>
    <property type="match status" value="1"/>
</dbReference>
<evidence type="ECO:0000256" key="1">
    <source>
        <dbReference type="ARBA" id="ARBA00004861"/>
    </source>
</evidence>
<feature type="active site" description="For OMPdecase activity" evidence="12">
    <location>
        <position position="104"/>
    </location>
</feature>
<dbReference type="GO" id="GO:0006207">
    <property type="term" value="P:'de novo' pyrimidine nucleobase biosynthetic process"/>
    <property type="evidence" value="ECO:0007669"/>
    <property type="project" value="InterPro"/>
</dbReference>
<keyword evidence="7" id="KW-0665">Pyrimidine biosynthesis</keyword>
<evidence type="ECO:0000259" key="15">
    <source>
        <dbReference type="PROSITE" id="PS50048"/>
    </source>
</evidence>
<dbReference type="EC" id="4.1.1.23" evidence="3"/>
<dbReference type="SMART" id="SM00934">
    <property type="entry name" value="OMPdecase"/>
    <property type="match status" value="1"/>
</dbReference>
<dbReference type="Pfam" id="PF00172">
    <property type="entry name" value="Zn_clus"/>
    <property type="match status" value="1"/>
</dbReference>
<dbReference type="SMART" id="SM00066">
    <property type="entry name" value="GAL4"/>
    <property type="match status" value="1"/>
</dbReference>
<dbReference type="EMBL" id="CAJPIJ010000071">
    <property type="protein sequence ID" value="CAG1966290.1"/>
    <property type="molecule type" value="Genomic_DNA"/>
</dbReference>
<evidence type="ECO:0000313" key="16">
    <source>
        <dbReference type="EMBL" id="CAG1966290.1"/>
    </source>
</evidence>
<comment type="pathway">
    <text evidence="1">Pyrimidine metabolism; UMP biosynthesis via de novo pathway; UMP from orotate: step 2/2.</text>
</comment>
<feature type="active site" description="For OMPdecase activity" evidence="12">
    <location>
        <position position="101"/>
    </location>
</feature>
<accession>A0A4E9DNQ8</accession>
<dbReference type="PROSITE" id="PS00156">
    <property type="entry name" value="OMPDECASE"/>
    <property type="match status" value="1"/>
</dbReference>
<evidence type="ECO:0000256" key="13">
    <source>
        <dbReference type="PIRSR" id="PIRSR614732-2"/>
    </source>
</evidence>
<dbReference type="InterPro" id="IPR036864">
    <property type="entry name" value="Zn2-C6_fun-type_DNA-bd_sf"/>
</dbReference>
<sequence>MSSHPSLKATFASRAETVSHPLSRHLYKLMDLKASNLCLSADVATARELLYFADKIGPSIVVLKTHYDMVAGWDFDPRTGTGAKLASLARKHGFLIFEDRKFGDIGNTVELQYTSGAARIIEWAHIVNVNMVPGKASVTSLAHAANRWLERYHYEVKTSISIGTPTASQLDEDSERSDGENQKNAPEIGRDNGRKGSIVSTTTVTQQYESADSPRLVKTIPEGDETVFPGIDEAPIERGLLILAQMSSEGNFMNKEYTQACVEAAREHKSFVMGFISQECLNTEPDDDFIHMTPGCQLPPEGADENEAIKGDGKGQQYNTPQKIIGIAGADIAIVGRGIIKAGDPEEEAERYRSAAWKAYTERYLQIITGTIMTAVPETEDGPRLKKRRRIVISCTECHRRKQRCDREFPCGNCKSRNKESSCVYETGAPTAKHNRHSQHNHQTTENSPALSSGSVKKTENSPSGSSGSLDNGPNEPLSSKAADWGYAHNGASTMGILKRIETLTDGEESSADLYAKSWDATPGSPDKELALREKYKAIIRQLPARDYIDKLVEMYLQSFNWQYYAIDPDILYSQLQEWNSLPFSVLSDVGPRGLNPELQAFPALVFQIIATALLLLPERTDPIFDSLKFAGGMSFEDLAIEYSESGQAIVDLLGKKHLSLATVQAQFLRASFHKFTAKVTDAWHTISVAIRDAQDLGMHRDSLDPKAADSSVESILENQWLIQRRRRIYILLAIWDLNCAMILGRPGTVDWNQTLPTPPVDAPIPQNRNKTPVIPRGEDDHPTPVTRLLWNYQLCEPLRAIQNLEVRGSYPLDSEKIDQIHQSIQDLDKAIPSSFSMNNPDTRWDHLPEAQWYTANRYYFASLHEFSKMALHRPFIFNRAESRAEAIHASLKTLEVQKMTFEGLPQDSWRNFMLFFASFDAIVLLASVYILFPREHAEYTEKTMEHFQWTIERFAAIQERNPLAKSAQGVLRAIVARYRRAMSKARDGSLPSMTEGSTMGSSKTTTCSTPGNSILGSGDFSGLVTTDSAWMDEMNMMAPFFPTGDLVYNDLTAGPDLETLLPLADGQGDDSMWQFGGGWGDDTVWQILNQFPAGTETGAPDFVS</sequence>
<proteinExistence type="inferred from homology"/>
<feature type="compositionally biased region" description="Polar residues" evidence="14">
    <location>
        <begin position="992"/>
        <end position="1014"/>
    </location>
</feature>
<dbReference type="InterPro" id="IPR013785">
    <property type="entry name" value="Aldolase_TIM"/>
</dbReference>
<dbReference type="Pfam" id="PF04082">
    <property type="entry name" value="Fungal_trans"/>
    <property type="match status" value="1"/>
</dbReference>
<evidence type="ECO:0000256" key="7">
    <source>
        <dbReference type="ARBA" id="ARBA00022975"/>
    </source>
</evidence>
<evidence type="ECO:0000256" key="2">
    <source>
        <dbReference type="ARBA" id="ARBA00011018"/>
    </source>
</evidence>
<comment type="similarity">
    <text evidence="2">Belongs to the OMP decarboxylase family.</text>
</comment>
<feature type="compositionally biased region" description="Polar residues" evidence="14">
    <location>
        <begin position="441"/>
        <end position="472"/>
    </location>
</feature>
<organism evidence="17">
    <name type="scientific">Gibberella zeae</name>
    <name type="common">Wheat head blight fungus</name>
    <name type="synonym">Fusarium graminearum</name>
    <dbReference type="NCBI Taxonomy" id="5518"/>
    <lineage>
        <taxon>Eukaryota</taxon>
        <taxon>Fungi</taxon>
        <taxon>Dikarya</taxon>
        <taxon>Ascomycota</taxon>
        <taxon>Pezizomycotina</taxon>
        <taxon>Sordariomycetes</taxon>
        <taxon>Hypocreomycetidae</taxon>
        <taxon>Hypocreales</taxon>
        <taxon>Nectriaceae</taxon>
        <taxon>Fusarium</taxon>
    </lineage>
</organism>
<evidence type="ECO:0000256" key="14">
    <source>
        <dbReference type="SAM" id="MobiDB-lite"/>
    </source>
</evidence>
<feature type="binding site" evidence="13">
    <location>
        <position position="64"/>
    </location>
    <ligand>
        <name>substrate</name>
    </ligand>
</feature>
<dbReference type="PANTHER" id="PTHR32119:SF2">
    <property type="entry name" value="OROTIDINE 5'-PHOSPHATE DECARBOXYLASE"/>
    <property type="match status" value="1"/>
</dbReference>
<protein>
    <recommendedName>
        <fullName evidence="4">Orotidine 5'-phosphate decarboxylase</fullName>
        <ecNumber evidence="3">4.1.1.23</ecNumber>
    </recommendedName>
    <alternativeName>
        <fullName evidence="11">OMP decarboxylase</fullName>
    </alternativeName>
    <alternativeName>
        <fullName evidence="10">Uridine 5'-monophosphate synthase</fullName>
    </alternativeName>
</protein>
<evidence type="ECO:0000256" key="6">
    <source>
        <dbReference type="ARBA" id="ARBA00022793"/>
    </source>
</evidence>
<dbReference type="GO" id="GO:0008270">
    <property type="term" value="F:zinc ion binding"/>
    <property type="evidence" value="ECO:0007669"/>
    <property type="project" value="InterPro"/>
</dbReference>
<feature type="region of interest" description="Disordered" evidence="14">
    <location>
        <begin position="988"/>
        <end position="1014"/>
    </location>
</feature>
<feature type="binding site" evidence="13">
    <location>
        <position position="336"/>
    </location>
    <ligand>
        <name>substrate</name>
    </ligand>
</feature>
<feature type="region of interest" description="Disordered" evidence="14">
    <location>
        <begin position="165"/>
        <end position="197"/>
    </location>
</feature>
<feature type="domain" description="Zn(2)-C6 fungal-type" evidence="15">
    <location>
        <begin position="394"/>
        <end position="425"/>
    </location>
</feature>
<dbReference type="CDD" id="cd12148">
    <property type="entry name" value="fungal_TF_MHR"/>
    <property type="match status" value="1"/>
</dbReference>
<dbReference type="PROSITE" id="PS00463">
    <property type="entry name" value="ZN2_CY6_FUNGAL_1"/>
    <property type="match status" value="1"/>
</dbReference>
<dbReference type="GO" id="GO:0005829">
    <property type="term" value="C:cytosol"/>
    <property type="evidence" value="ECO:0007669"/>
    <property type="project" value="TreeGrafter"/>
</dbReference>
<evidence type="ECO:0000256" key="3">
    <source>
        <dbReference type="ARBA" id="ARBA00012321"/>
    </source>
</evidence>
<dbReference type="EMBL" id="CAAKMV010000066">
    <property type="protein sequence ID" value="VIO53637.1"/>
    <property type="molecule type" value="Genomic_DNA"/>
</dbReference>
<dbReference type="InterPro" id="IPR011060">
    <property type="entry name" value="RibuloseP-bd_barrel"/>
</dbReference>
<gene>
    <name evidence="17" type="ORF">FUG_LOCUS89422</name>
    <name evidence="16" type="ORF">MDCFG202_LOCUS33976</name>
</gene>
<dbReference type="SUPFAM" id="SSF57701">
    <property type="entry name" value="Zn2/Cys6 DNA-binding domain"/>
    <property type="match status" value="1"/>
</dbReference>
<name>A0A4E9DNQ8_GIBZA</name>
<evidence type="ECO:0000256" key="9">
    <source>
        <dbReference type="ARBA" id="ARBA00023242"/>
    </source>
</evidence>
<dbReference type="GO" id="GO:0004590">
    <property type="term" value="F:orotidine-5'-phosphate decarboxylase activity"/>
    <property type="evidence" value="ECO:0007669"/>
    <property type="project" value="UniProtKB-EC"/>
</dbReference>
<keyword evidence="6" id="KW-0210">Decarboxylase</keyword>
<dbReference type="GO" id="GO:0006351">
    <property type="term" value="P:DNA-templated transcription"/>
    <property type="evidence" value="ECO:0007669"/>
    <property type="project" value="InterPro"/>
</dbReference>
<dbReference type="GO" id="GO:0044205">
    <property type="term" value="P:'de novo' UMP biosynthetic process"/>
    <property type="evidence" value="ECO:0007669"/>
    <property type="project" value="UniProtKB-UniPathway"/>
</dbReference>
<evidence type="ECO:0000256" key="8">
    <source>
        <dbReference type="ARBA" id="ARBA00023239"/>
    </source>
</evidence>
<dbReference type="Pfam" id="PF00215">
    <property type="entry name" value="OMPdecase"/>
    <property type="match status" value="1"/>
</dbReference>
<evidence type="ECO:0000256" key="12">
    <source>
        <dbReference type="PIRSR" id="PIRSR614732-1"/>
    </source>
</evidence>
<dbReference type="Gene3D" id="4.10.240.10">
    <property type="entry name" value="Zn(2)-C6 fungal-type DNA-binding domain"/>
    <property type="match status" value="1"/>
</dbReference>
<dbReference type="PROSITE" id="PS50048">
    <property type="entry name" value="ZN2_CY6_FUNGAL_2"/>
    <property type="match status" value="1"/>
</dbReference>
<feature type="active site" description="For OMPdecase activity" evidence="12">
    <location>
        <position position="99"/>
    </location>
</feature>
<dbReference type="InterPro" id="IPR007219">
    <property type="entry name" value="XnlR_reg_dom"/>
</dbReference>
<keyword evidence="5" id="KW-0479">Metal-binding</keyword>
<dbReference type="CDD" id="cd00067">
    <property type="entry name" value="GAL4"/>
    <property type="match status" value="1"/>
</dbReference>